<dbReference type="PANTHER" id="PTHR31465:SF11">
    <property type="entry name" value="DOMAIN PROTEIN, PUTATIVE (AFU_ORTHOLOGUE AFUA_3G10770)-RELATED"/>
    <property type="match status" value="1"/>
</dbReference>
<evidence type="ECO:0000256" key="1">
    <source>
        <dbReference type="ARBA" id="ARBA00004141"/>
    </source>
</evidence>
<accession>A0A7U2FF67</accession>
<dbReference type="RefSeq" id="XP_001804304.1">
    <property type="nucleotide sequence ID" value="XM_001804252.1"/>
</dbReference>
<feature type="transmembrane region" description="Helical" evidence="5">
    <location>
        <begin position="100"/>
        <end position="123"/>
    </location>
</feature>
<dbReference type="EMBL" id="CP069036">
    <property type="protein sequence ID" value="QRD03129.1"/>
    <property type="molecule type" value="Genomic_DNA"/>
</dbReference>
<dbReference type="VEuPathDB" id="FungiDB:JI435_141070"/>
<feature type="transmembrane region" description="Helical" evidence="5">
    <location>
        <begin position="35"/>
        <end position="55"/>
    </location>
</feature>
<evidence type="ECO:0000256" key="4">
    <source>
        <dbReference type="ARBA" id="ARBA00023136"/>
    </source>
</evidence>
<feature type="transmembrane region" description="Helical" evidence="5">
    <location>
        <begin position="212"/>
        <end position="230"/>
    </location>
</feature>
<evidence type="ECO:0000256" key="5">
    <source>
        <dbReference type="SAM" id="Phobius"/>
    </source>
</evidence>
<dbReference type="OMA" id="NSTAFMI"/>
<evidence type="ECO:0000313" key="7">
    <source>
        <dbReference type="Proteomes" id="UP000663193"/>
    </source>
</evidence>
<dbReference type="Pfam" id="PF04479">
    <property type="entry name" value="RTA1"/>
    <property type="match status" value="1"/>
</dbReference>
<dbReference type="AlphaFoldDB" id="A0A7U2FF67"/>
<dbReference type="KEGG" id="pno:SNOG_14107"/>
<dbReference type="PANTHER" id="PTHR31465">
    <property type="entry name" value="PROTEIN RTA1-RELATED"/>
    <property type="match status" value="1"/>
</dbReference>
<reference evidence="7" key="1">
    <citation type="journal article" date="2021" name="BMC Genomics">
        <title>Chromosome-level genome assembly and manually-curated proteome of model necrotroph Parastagonospora nodorum Sn15 reveals a genome-wide trove of candidate effector homologs, and redundancy of virulence-related functions within an accessory chromosome.</title>
        <authorList>
            <person name="Bertazzoni S."/>
            <person name="Jones D.A.B."/>
            <person name="Phan H.T."/>
            <person name="Tan K.-C."/>
            <person name="Hane J.K."/>
        </authorList>
    </citation>
    <scope>NUCLEOTIDE SEQUENCE [LARGE SCALE GENOMIC DNA]</scope>
    <source>
        <strain evidence="7">SN15 / ATCC MYA-4574 / FGSC 10173)</strain>
    </source>
</reference>
<feature type="transmembrane region" description="Helical" evidence="5">
    <location>
        <begin position="135"/>
        <end position="161"/>
    </location>
</feature>
<proteinExistence type="predicted"/>
<keyword evidence="4 5" id="KW-0472">Membrane</keyword>
<keyword evidence="2 5" id="KW-0812">Transmembrane</keyword>
<evidence type="ECO:0000256" key="2">
    <source>
        <dbReference type="ARBA" id="ARBA00022692"/>
    </source>
</evidence>
<dbReference type="InterPro" id="IPR007568">
    <property type="entry name" value="RTA1"/>
</dbReference>
<evidence type="ECO:0008006" key="8">
    <source>
        <dbReference type="Google" id="ProtNLM"/>
    </source>
</evidence>
<dbReference type="OrthoDB" id="1844152at2759"/>
<keyword evidence="3 5" id="KW-1133">Transmembrane helix</keyword>
<name>A0A7U2FF67_PHANO</name>
<comment type="subcellular location">
    <subcellularLocation>
        <location evidence="1">Membrane</location>
        <topology evidence="1">Multi-pass membrane protein</topology>
    </subcellularLocation>
</comment>
<feature type="transmembrane region" description="Helical" evidence="5">
    <location>
        <begin position="62"/>
        <end position="80"/>
    </location>
</feature>
<protein>
    <recommendedName>
        <fullName evidence="8">RTA1-domain-containing protein</fullName>
    </recommendedName>
</protein>
<sequence length="293" mass="32357">MIDLSRIPLPIRNPNNCHADPIPGWPYSYGYRPSLAAGVIFSLLFALALFVHTFLAFRLRRWTSILLAVGALTELIGWAGRTWSSACPYNANAYLMQITTLIIAPVFVTGALYVLLGMFIVLVGQRSSLLSPRMYAIVFLTCDLVSLVIQAVGGAMASIASSNLEDPWPGTKIMIGGVAFQLIAMTAFAILAIDFVRRTVALGHKLARPHRFVLIAMFVSLIAVYVRNIFRTVELSEGWKGHLMMHEKYFIALDGFLMVLAVGVFIVFDPSRAFTGPQQQNPLAKRSSAEYQL</sequence>
<evidence type="ECO:0000313" key="6">
    <source>
        <dbReference type="EMBL" id="QRD03129.1"/>
    </source>
</evidence>
<dbReference type="Proteomes" id="UP000663193">
    <property type="component" value="Chromosome 14"/>
</dbReference>
<feature type="transmembrane region" description="Helical" evidence="5">
    <location>
        <begin position="173"/>
        <end position="192"/>
    </location>
</feature>
<dbReference type="GO" id="GO:0016020">
    <property type="term" value="C:membrane"/>
    <property type="evidence" value="ECO:0007669"/>
    <property type="project" value="UniProtKB-SubCell"/>
</dbReference>
<evidence type="ECO:0000256" key="3">
    <source>
        <dbReference type="ARBA" id="ARBA00022989"/>
    </source>
</evidence>
<gene>
    <name evidence="6" type="ORF">JI435_141070</name>
</gene>
<keyword evidence="7" id="KW-1185">Reference proteome</keyword>
<organism evidence="6 7">
    <name type="scientific">Phaeosphaeria nodorum (strain SN15 / ATCC MYA-4574 / FGSC 10173)</name>
    <name type="common">Glume blotch fungus</name>
    <name type="synonym">Parastagonospora nodorum</name>
    <dbReference type="NCBI Taxonomy" id="321614"/>
    <lineage>
        <taxon>Eukaryota</taxon>
        <taxon>Fungi</taxon>
        <taxon>Dikarya</taxon>
        <taxon>Ascomycota</taxon>
        <taxon>Pezizomycotina</taxon>
        <taxon>Dothideomycetes</taxon>
        <taxon>Pleosporomycetidae</taxon>
        <taxon>Pleosporales</taxon>
        <taxon>Pleosporineae</taxon>
        <taxon>Phaeosphaeriaceae</taxon>
        <taxon>Parastagonospora</taxon>
    </lineage>
</organism>
<feature type="transmembrane region" description="Helical" evidence="5">
    <location>
        <begin position="250"/>
        <end position="268"/>
    </location>
</feature>